<organism evidence="2 3">
    <name type="scientific">Letharia lupina</name>
    <dbReference type="NCBI Taxonomy" id="560253"/>
    <lineage>
        <taxon>Eukaryota</taxon>
        <taxon>Fungi</taxon>
        <taxon>Dikarya</taxon>
        <taxon>Ascomycota</taxon>
        <taxon>Pezizomycotina</taxon>
        <taxon>Lecanoromycetes</taxon>
        <taxon>OSLEUM clade</taxon>
        <taxon>Lecanoromycetidae</taxon>
        <taxon>Lecanorales</taxon>
        <taxon>Lecanorineae</taxon>
        <taxon>Parmeliaceae</taxon>
        <taxon>Letharia</taxon>
    </lineage>
</organism>
<evidence type="ECO:0000313" key="3">
    <source>
        <dbReference type="Proteomes" id="UP000593566"/>
    </source>
</evidence>
<feature type="region of interest" description="Disordered" evidence="1">
    <location>
        <begin position="63"/>
        <end position="86"/>
    </location>
</feature>
<dbReference type="AlphaFoldDB" id="A0A8H6C747"/>
<dbReference type="EMBL" id="JACCJB010000024">
    <property type="protein sequence ID" value="KAF6218018.1"/>
    <property type="molecule type" value="Genomic_DNA"/>
</dbReference>
<sequence length="214" mass="23493">MNQLTETLANFERMPPRLRTAGGGRGNTPDLSGAMDATRRLTDAMASPSGARDADAASEIEGSLGTGREQLNATTPPPPYAESEASITHQPVERYVRADGKIGVIISHGHYGAWSTRIRLLFDPRDPATPGKTRRMEEVAVFDKEVVAIVLEGHIDQAKRIAMAKMGLPIQHQKTFDHVQLSVVWVAPGDEFEVAASPGFERIRVKNLIDWWRA</sequence>
<accession>A0A8H6C747</accession>
<name>A0A8H6C747_9LECA</name>
<evidence type="ECO:0000313" key="2">
    <source>
        <dbReference type="EMBL" id="KAF6218018.1"/>
    </source>
</evidence>
<reference evidence="2 3" key="1">
    <citation type="journal article" date="2020" name="Genomics">
        <title>Complete, high-quality genomes from long-read metagenomic sequencing of two wolf lichen thalli reveals enigmatic genome architecture.</title>
        <authorList>
            <person name="McKenzie S.K."/>
            <person name="Walston R.F."/>
            <person name="Allen J.L."/>
        </authorList>
    </citation>
    <scope>NUCLEOTIDE SEQUENCE [LARGE SCALE GENOMIC DNA]</scope>
    <source>
        <strain evidence="2">WasteWater1</strain>
    </source>
</reference>
<evidence type="ECO:0000256" key="1">
    <source>
        <dbReference type="SAM" id="MobiDB-lite"/>
    </source>
</evidence>
<dbReference type="GeneID" id="59334831"/>
<proteinExistence type="predicted"/>
<dbReference type="RefSeq" id="XP_037147453.1">
    <property type="nucleotide sequence ID" value="XM_037297328.1"/>
</dbReference>
<keyword evidence="3" id="KW-1185">Reference proteome</keyword>
<dbReference type="Proteomes" id="UP000593566">
    <property type="component" value="Unassembled WGS sequence"/>
</dbReference>
<comment type="caution">
    <text evidence="2">The sequence shown here is derived from an EMBL/GenBank/DDBJ whole genome shotgun (WGS) entry which is preliminary data.</text>
</comment>
<gene>
    <name evidence="2" type="ORF">HO133_006430</name>
</gene>
<protein>
    <submittedName>
        <fullName evidence="2">Uncharacterized protein</fullName>
    </submittedName>
</protein>